<dbReference type="GO" id="GO:0071555">
    <property type="term" value="P:cell wall organization"/>
    <property type="evidence" value="ECO:0007669"/>
    <property type="project" value="UniProtKB-KW"/>
</dbReference>
<gene>
    <name evidence="7" type="ORF">R1flu_007459</name>
</gene>
<keyword evidence="8" id="KW-1185">Reference proteome</keyword>
<name>A0ABD1YZR8_9MARC</name>
<evidence type="ECO:0000256" key="1">
    <source>
        <dbReference type="ARBA" id="ARBA00003534"/>
    </source>
</evidence>
<dbReference type="Proteomes" id="UP001605036">
    <property type="component" value="Unassembled WGS sequence"/>
</dbReference>
<keyword evidence="5" id="KW-0378">Hydrolase</keyword>
<keyword evidence="6" id="KW-0812">Transmembrane</keyword>
<keyword evidence="6" id="KW-0472">Membrane</keyword>
<dbReference type="PANTHER" id="PTHR21562:SF93">
    <property type="entry name" value="PECTIN ACETYLESTERASE 8"/>
    <property type="match status" value="1"/>
</dbReference>
<evidence type="ECO:0000256" key="6">
    <source>
        <dbReference type="SAM" id="Phobius"/>
    </source>
</evidence>
<keyword evidence="4 5" id="KW-0134">Cell wall</keyword>
<comment type="caution">
    <text evidence="7">The sequence shown here is derived from an EMBL/GenBank/DDBJ whole genome shotgun (WGS) entry which is preliminary data.</text>
</comment>
<keyword evidence="5" id="KW-0961">Cell wall biogenesis/degradation</keyword>
<dbReference type="EC" id="3.1.1.-" evidence="5"/>
<protein>
    <recommendedName>
        <fullName evidence="5">Pectin acetylesterase</fullName>
        <ecNumber evidence="5">3.1.1.-</ecNumber>
    </recommendedName>
</protein>
<accession>A0ABD1YZR8</accession>
<comment type="function">
    <text evidence="1 5">Hydrolyzes acetyl esters in homogalacturonan regions of pectin. In type I primary cell wall, galacturonic acid residues of pectin can be acetylated at the O-2 and O-3 positions. Decreasing the degree of acetylation of pectin gels in vitro alters their physical properties.</text>
</comment>
<keyword evidence="6" id="KW-1133">Transmembrane helix</keyword>
<feature type="transmembrane region" description="Helical" evidence="6">
    <location>
        <begin position="21"/>
        <end position="40"/>
    </location>
</feature>
<reference evidence="7 8" key="1">
    <citation type="submission" date="2024-09" db="EMBL/GenBank/DDBJ databases">
        <title>Chromosome-scale assembly of Riccia fluitans.</title>
        <authorList>
            <person name="Paukszto L."/>
            <person name="Sawicki J."/>
            <person name="Karawczyk K."/>
            <person name="Piernik-Szablinska J."/>
            <person name="Szczecinska M."/>
            <person name="Mazdziarz M."/>
        </authorList>
    </citation>
    <scope>NUCLEOTIDE SEQUENCE [LARGE SCALE GENOMIC DNA]</scope>
    <source>
        <strain evidence="7">Rf_01</strain>
        <tissue evidence="7">Aerial parts of the thallus</tissue>
    </source>
</reference>
<keyword evidence="5" id="KW-0964">Secreted</keyword>
<dbReference type="Pfam" id="PF03283">
    <property type="entry name" value="PAE"/>
    <property type="match status" value="1"/>
</dbReference>
<organism evidence="7 8">
    <name type="scientific">Riccia fluitans</name>
    <dbReference type="NCBI Taxonomy" id="41844"/>
    <lineage>
        <taxon>Eukaryota</taxon>
        <taxon>Viridiplantae</taxon>
        <taxon>Streptophyta</taxon>
        <taxon>Embryophyta</taxon>
        <taxon>Marchantiophyta</taxon>
        <taxon>Marchantiopsida</taxon>
        <taxon>Marchantiidae</taxon>
        <taxon>Marchantiales</taxon>
        <taxon>Ricciaceae</taxon>
        <taxon>Riccia</taxon>
    </lineage>
</organism>
<evidence type="ECO:0000256" key="5">
    <source>
        <dbReference type="RuleBase" id="RU363114"/>
    </source>
</evidence>
<evidence type="ECO:0000256" key="2">
    <source>
        <dbReference type="ARBA" id="ARBA00004191"/>
    </source>
</evidence>
<evidence type="ECO:0000256" key="3">
    <source>
        <dbReference type="ARBA" id="ARBA00005784"/>
    </source>
</evidence>
<dbReference type="GO" id="GO:0016787">
    <property type="term" value="F:hydrolase activity"/>
    <property type="evidence" value="ECO:0007669"/>
    <property type="project" value="UniProtKB-KW"/>
</dbReference>
<evidence type="ECO:0000256" key="4">
    <source>
        <dbReference type="ARBA" id="ARBA00022512"/>
    </source>
</evidence>
<comment type="subcellular location">
    <subcellularLocation>
        <location evidence="2 5">Secreted</location>
        <location evidence="2 5">Cell wall</location>
    </subcellularLocation>
</comment>
<evidence type="ECO:0000313" key="7">
    <source>
        <dbReference type="EMBL" id="KAL2635980.1"/>
    </source>
</evidence>
<dbReference type="InterPro" id="IPR004963">
    <property type="entry name" value="PAE/NOTUM"/>
</dbReference>
<dbReference type="PANTHER" id="PTHR21562">
    <property type="entry name" value="NOTUM-RELATED"/>
    <property type="match status" value="1"/>
</dbReference>
<comment type="similarity">
    <text evidence="3 5">Belongs to the pectinacetylesterase family.</text>
</comment>
<evidence type="ECO:0000313" key="8">
    <source>
        <dbReference type="Proteomes" id="UP001605036"/>
    </source>
</evidence>
<dbReference type="EMBL" id="JBHFFA010000003">
    <property type="protein sequence ID" value="KAL2635980.1"/>
    <property type="molecule type" value="Genomic_DNA"/>
</dbReference>
<dbReference type="AlphaFoldDB" id="A0ABD1YZR8"/>
<proteinExistence type="inferred from homology"/>
<sequence length="449" mass="50078">MVGKLKELAGSRRPFQRGGTWGRLEYLIVIGGVFTMLAILRLAQKYDEVWTIWQGEGTEGIFNEDDVPFARIGHTVNITRLESAVELGAVCLDGSPPAYYLDRGSGEGVDNWLIHFEGGGWCPTAEDCLNRAFTQLGSSRYMADEIIMGGILSADPGVNPDFYNWNRVRFKYCDGGSFFGDVEEAVTVKQSLKNHYSERSAPVYYRGMRIWKAVMDDLLSKGMANAKKGFLTGCSAGGLASFLHCDQFKELMPRGAKVKCLSDAGFFLHIPDISGAPTIESFYKDVVKLQNIAPNLPKECTSLRNPAHCFFPTYLLLLIKTPFFVLNPGYDNWQFFHVLVPDTADPAGEWKDCKKDLSRCTENQTTIVQGFRTELLRQLESLVKNPKDGAFINSCYAHCQLELDLSFSGKNGPKIQGKSVRRAIGEWYKDTKAQILVDCPFPCNPTCSP</sequence>